<dbReference type="AlphaFoldDB" id="K1RDT7"/>
<dbReference type="EMBL" id="JH818863">
    <property type="protein sequence ID" value="EKC32271.1"/>
    <property type="molecule type" value="Genomic_DNA"/>
</dbReference>
<dbReference type="HOGENOM" id="CLU_1236127_0_0_1"/>
<accession>K1RDT7</accession>
<name>K1RDT7_MAGGI</name>
<evidence type="ECO:0000313" key="1">
    <source>
        <dbReference type="EMBL" id="EKC32271.1"/>
    </source>
</evidence>
<reference evidence="1" key="1">
    <citation type="journal article" date="2012" name="Nature">
        <title>The oyster genome reveals stress adaptation and complexity of shell formation.</title>
        <authorList>
            <person name="Zhang G."/>
            <person name="Fang X."/>
            <person name="Guo X."/>
            <person name="Li L."/>
            <person name="Luo R."/>
            <person name="Xu F."/>
            <person name="Yang P."/>
            <person name="Zhang L."/>
            <person name="Wang X."/>
            <person name="Qi H."/>
            <person name="Xiong Z."/>
            <person name="Que H."/>
            <person name="Xie Y."/>
            <person name="Holland P.W."/>
            <person name="Paps J."/>
            <person name="Zhu Y."/>
            <person name="Wu F."/>
            <person name="Chen Y."/>
            <person name="Wang J."/>
            <person name="Peng C."/>
            <person name="Meng J."/>
            <person name="Yang L."/>
            <person name="Liu J."/>
            <person name="Wen B."/>
            <person name="Zhang N."/>
            <person name="Huang Z."/>
            <person name="Zhu Q."/>
            <person name="Feng Y."/>
            <person name="Mount A."/>
            <person name="Hedgecock D."/>
            <person name="Xu Z."/>
            <person name="Liu Y."/>
            <person name="Domazet-Loso T."/>
            <person name="Du Y."/>
            <person name="Sun X."/>
            <person name="Zhang S."/>
            <person name="Liu B."/>
            <person name="Cheng P."/>
            <person name="Jiang X."/>
            <person name="Li J."/>
            <person name="Fan D."/>
            <person name="Wang W."/>
            <person name="Fu W."/>
            <person name="Wang T."/>
            <person name="Wang B."/>
            <person name="Zhang J."/>
            <person name="Peng Z."/>
            <person name="Li Y."/>
            <person name="Li N."/>
            <person name="Wang J."/>
            <person name="Chen M."/>
            <person name="He Y."/>
            <person name="Tan F."/>
            <person name="Song X."/>
            <person name="Zheng Q."/>
            <person name="Huang R."/>
            <person name="Yang H."/>
            <person name="Du X."/>
            <person name="Chen L."/>
            <person name="Yang M."/>
            <person name="Gaffney P.M."/>
            <person name="Wang S."/>
            <person name="Luo L."/>
            <person name="She Z."/>
            <person name="Ming Y."/>
            <person name="Huang W."/>
            <person name="Zhang S."/>
            <person name="Huang B."/>
            <person name="Zhang Y."/>
            <person name="Qu T."/>
            <person name="Ni P."/>
            <person name="Miao G."/>
            <person name="Wang J."/>
            <person name="Wang Q."/>
            <person name="Steinberg C.E."/>
            <person name="Wang H."/>
            <person name="Li N."/>
            <person name="Qian L."/>
            <person name="Zhang G."/>
            <person name="Li Y."/>
            <person name="Yang H."/>
            <person name="Liu X."/>
            <person name="Wang J."/>
            <person name="Yin Y."/>
            <person name="Wang J."/>
        </authorList>
    </citation>
    <scope>NUCLEOTIDE SEQUENCE [LARGE SCALE GENOMIC DNA]</scope>
    <source>
        <strain evidence="1">05x7-T-G4-1.051#20</strain>
    </source>
</reference>
<organism evidence="1">
    <name type="scientific">Magallana gigas</name>
    <name type="common">Pacific oyster</name>
    <name type="synonym">Crassostrea gigas</name>
    <dbReference type="NCBI Taxonomy" id="29159"/>
    <lineage>
        <taxon>Eukaryota</taxon>
        <taxon>Metazoa</taxon>
        <taxon>Spiralia</taxon>
        <taxon>Lophotrochozoa</taxon>
        <taxon>Mollusca</taxon>
        <taxon>Bivalvia</taxon>
        <taxon>Autobranchia</taxon>
        <taxon>Pteriomorphia</taxon>
        <taxon>Ostreida</taxon>
        <taxon>Ostreoidea</taxon>
        <taxon>Ostreidae</taxon>
        <taxon>Magallana</taxon>
    </lineage>
</organism>
<gene>
    <name evidence="1" type="ORF">CGI_10026264</name>
</gene>
<protein>
    <submittedName>
        <fullName evidence="1">Uncharacterized protein</fullName>
    </submittedName>
</protein>
<dbReference type="InParanoid" id="K1RDT7"/>
<proteinExistence type="predicted"/>
<sequence>MYWTRTQTYKEKMKDLKLVIILLAILSLCKEGFAKSYKLIKLEPVDNVAYQGAPIQGSEKDFPFSRVPRFGVYTIQRNPLYLQKIVFDINDGRGQDSEADFIPLQRIAVQKVQRSNGLFYSLVDDKHTFGSNKRAFEVRPKRRLSINHGLHVLSNILGNMKKPNERMYPSNPRINVLQDIEGNIDSFYRGRSSDKEKIYKAHVRQKFGRYNKAAIAKMLIQFGK</sequence>